<dbReference type="InterPro" id="IPR037189">
    <property type="entry name" value="HBS1-like_N_sf"/>
</dbReference>
<evidence type="ECO:0000256" key="1">
    <source>
        <dbReference type="ARBA" id="ARBA00004496"/>
    </source>
</evidence>
<sequence>MSRHRNVRSMNYEEYYDEDDDYSQSVEDNYCISPGTVAQFTFNRDKDVHHLASYMGDDIPEEDEESEASHLNDSASNIRKTLSDVDQGKLNSCLDEIRNILGDTSTEQVMSECVLKHNFNTEKALNELLSQAEAPKPQRQPRENRRNRSQVLSQMAKQPNKIVNSKSKQSGRPGKITGANMADISMLQKCSEKNGRDCIVQSGDGYGLIGTEKISHFQLASQNKVTPSGLKSLAGESQNTNIVTGGLTLSELANQHKSSTQTFGISKPNAGLSLANKHEKSGLDLNLALKQKLPSTASTNQELSGVAVLTKSLQKPDFTLSTQHSSPDQKILKISLTDLAKNNQSKSSTNKINKLSEKSADLSQILAFKSSQSSNISLASLTVKKPSKAKKSESNIDGRKLLDRRSPETLFEETDNATENLFFENNPSTFQLDSSLMKNVSGIGKVICMTYTPNKDKSSYMTNHSHLLFSYAQQAKNKVKKLLPKVHQITPFQFSTPSPDDIVKEKQKAAFR</sequence>
<feature type="domain" description="HBS1-like protein N-terminal" evidence="7">
    <location>
        <begin position="58"/>
        <end position="137"/>
    </location>
</feature>
<dbReference type="EMBL" id="JAZGQO010000008">
    <property type="protein sequence ID" value="KAK6178845.1"/>
    <property type="molecule type" value="Genomic_DNA"/>
</dbReference>
<dbReference type="GO" id="GO:0006412">
    <property type="term" value="P:translation"/>
    <property type="evidence" value="ECO:0007669"/>
    <property type="project" value="UniProtKB-KW"/>
</dbReference>
<keyword evidence="4" id="KW-0378">Hydrolase</keyword>
<dbReference type="GO" id="GO:0005737">
    <property type="term" value="C:cytoplasm"/>
    <property type="evidence" value="ECO:0007669"/>
    <property type="project" value="UniProtKB-SubCell"/>
</dbReference>
<feature type="compositionally biased region" description="Polar residues" evidence="6">
    <location>
        <begin position="149"/>
        <end position="170"/>
    </location>
</feature>
<evidence type="ECO:0000256" key="3">
    <source>
        <dbReference type="ARBA" id="ARBA00022553"/>
    </source>
</evidence>
<comment type="caution">
    <text evidence="8">The sequence shown here is derived from an EMBL/GenBank/DDBJ whole genome shotgun (WGS) entry which is preliminary data.</text>
</comment>
<dbReference type="InterPro" id="IPR015033">
    <property type="entry name" value="HBS1-like_N"/>
</dbReference>
<reference evidence="8 9" key="1">
    <citation type="submission" date="2024-01" db="EMBL/GenBank/DDBJ databases">
        <title>The genome of the rayed Mediterranean limpet Patella caerulea (Linnaeus, 1758).</title>
        <authorList>
            <person name="Anh-Thu Weber A."/>
            <person name="Halstead-Nussloch G."/>
        </authorList>
    </citation>
    <scope>NUCLEOTIDE SEQUENCE [LARGE SCALE GENOMIC DNA]</scope>
    <source>
        <strain evidence="8">AATW-2023a</strain>
        <tissue evidence="8">Whole specimen</tissue>
    </source>
</reference>
<evidence type="ECO:0000313" key="8">
    <source>
        <dbReference type="EMBL" id="KAK6178845.1"/>
    </source>
</evidence>
<keyword evidence="5" id="KW-0648">Protein biosynthesis</keyword>
<protein>
    <recommendedName>
        <fullName evidence="7">HBS1-like protein N-terminal domain-containing protein</fullName>
    </recommendedName>
</protein>
<evidence type="ECO:0000259" key="7">
    <source>
        <dbReference type="Pfam" id="PF08938"/>
    </source>
</evidence>
<evidence type="ECO:0000313" key="9">
    <source>
        <dbReference type="Proteomes" id="UP001347796"/>
    </source>
</evidence>
<keyword evidence="9" id="KW-1185">Reference proteome</keyword>
<proteinExistence type="predicted"/>
<evidence type="ECO:0000256" key="4">
    <source>
        <dbReference type="ARBA" id="ARBA00022801"/>
    </source>
</evidence>
<evidence type="ECO:0000256" key="2">
    <source>
        <dbReference type="ARBA" id="ARBA00022490"/>
    </source>
</evidence>
<keyword evidence="3" id="KW-0597">Phosphoprotein</keyword>
<feature type="region of interest" description="Disordered" evidence="6">
    <location>
        <begin position="131"/>
        <end position="178"/>
    </location>
</feature>
<evidence type="ECO:0000256" key="6">
    <source>
        <dbReference type="SAM" id="MobiDB-lite"/>
    </source>
</evidence>
<dbReference type="AlphaFoldDB" id="A0AAN8PXP3"/>
<gene>
    <name evidence="8" type="ORF">SNE40_011339</name>
</gene>
<evidence type="ECO:0000256" key="5">
    <source>
        <dbReference type="ARBA" id="ARBA00022917"/>
    </source>
</evidence>
<dbReference type="Gene3D" id="1.10.8.10">
    <property type="entry name" value="DNA helicase RuvA subunit, C-terminal domain"/>
    <property type="match status" value="1"/>
</dbReference>
<dbReference type="Proteomes" id="UP001347796">
    <property type="component" value="Unassembled WGS sequence"/>
</dbReference>
<accession>A0AAN8PXP3</accession>
<dbReference type="Pfam" id="PF08938">
    <property type="entry name" value="HBS1_N"/>
    <property type="match status" value="1"/>
</dbReference>
<organism evidence="8 9">
    <name type="scientific">Patella caerulea</name>
    <name type="common">Rayed Mediterranean limpet</name>
    <dbReference type="NCBI Taxonomy" id="87958"/>
    <lineage>
        <taxon>Eukaryota</taxon>
        <taxon>Metazoa</taxon>
        <taxon>Spiralia</taxon>
        <taxon>Lophotrochozoa</taxon>
        <taxon>Mollusca</taxon>
        <taxon>Gastropoda</taxon>
        <taxon>Patellogastropoda</taxon>
        <taxon>Patelloidea</taxon>
        <taxon>Patellidae</taxon>
        <taxon>Patella</taxon>
    </lineage>
</organism>
<keyword evidence="2" id="KW-0963">Cytoplasm</keyword>
<dbReference type="SUPFAM" id="SSF109732">
    <property type="entry name" value="HBS1-like domain"/>
    <property type="match status" value="1"/>
</dbReference>
<comment type="subcellular location">
    <subcellularLocation>
        <location evidence="1">Cytoplasm</location>
    </subcellularLocation>
</comment>
<dbReference type="GO" id="GO:0016787">
    <property type="term" value="F:hydrolase activity"/>
    <property type="evidence" value="ECO:0007669"/>
    <property type="project" value="UniProtKB-KW"/>
</dbReference>
<name>A0AAN8PXP3_PATCE</name>